<evidence type="ECO:0000313" key="1">
    <source>
        <dbReference type="EMBL" id="RNA21099.1"/>
    </source>
</evidence>
<dbReference type="EMBL" id="REGN01003731">
    <property type="protein sequence ID" value="RNA21099.1"/>
    <property type="molecule type" value="Genomic_DNA"/>
</dbReference>
<reference evidence="1 2" key="1">
    <citation type="journal article" date="2018" name="Sci. Rep.">
        <title>Genomic signatures of local adaptation to the degree of environmental predictability in rotifers.</title>
        <authorList>
            <person name="Franch-Gras L."/>
            <person name="Hahn C."/>
            <person name="Garcia-Roger E.M."/>
            <person name="Carmona M.J."/>
            <person name="Serra M."/>
            <person name="Gomez A."/>
        </authorList>
    </citation>
    <scope>NUCLEOTIDE SEQUENCE [LARGE SCALE GENOMIC DNA]</scope>
    <source>
        <strain evidence="1">HYR1</strain>
    </source>
</reference>
<keyword evidence="2" id="KW-1185">Reference proteome</keyword>
<gene>
    <name evidence="1" type="ORF">BpHYR1_038665</name>
</gene>
<comment type="caution">
    <text evidence="1">The sequence shown here is derived from an EMBL/GenBank/DDBJ whole genome shotgun (WGS) entry which is preliminary data.</text>
</comment>
<dbReference type="Proteomes" id="UP000276133">
    <property type="component" value="Unassembled WGS sequence"/>
</dbReference>
<dbReference type="AlphaFoldDB" id="A0A3M7RCD1"/>
<sequence>MNRRIKQTINYKYKICGHLLALESLLNAREFVNKPKKGGQKNMFVSNLYVFQPYQMYVLIKTTDGEKI</sequence>
<accession>A0A3M7RCD1</accession>
<organism evidence="1 2">
    <name type="scientific">Brachionus plicatilis</name>
    <name type="common">Marine rotifer</name>
    <name type="synonym">Brachionus muelleri</name>
    <dbReference type="NCBI Taxonomy" id="10195"/>
    <lineage>
        <taxon>Eukaryota</taxon>
        <taxon>Metazoa</taxon>
        <taxon>Spiralia</taxon>
        <taxon>Gnathifera</taxon>
        <taxon>Rotifera</taxon>
        <taxon>Eurotatoria</taxon>
        <taxon>Monogononta</taxon>
        <taxon>Pseudotrocha</taxon>
        <taxon>Ploima</taxon>
        <taxon>Brachionidae</taxon>
        <taxon>Brachionus</taxon>
    </lineage>
</organism>
<name>A0A3M7RCD1_BRAPC</name>
<protein>
    <submittedName>
        <fullName evidence="1">Uncharacterized protein</fullName>
    </submittedName>
</protein>
<evidence type="ECO:0000313" key="2">
    <source>
        <dbReference type="Proteomes" id="UP000276133"/>
    </source>
</evidence>
<proteinExistence type="predicted"/>